<reference evidence="1 2" key="1">
    <citation type="journal article" date="2014" name="Genome Announc.">
        <title>Draft Genome Sequence of Paenibacillus pini JCM 16418T, Isolated from the Rhizosphere of Pine Tree.</title>
        <authorList>
            <person name="Yuki M."/>
            <person name="Oshima K."/>
            <person name="Suda W."/>
            <person name="Oshida Y."/>
            <person name="Kitamura K."/>
            <person name="Iida Y."/>
            <person name="Hattori M."/>
            <person name="Ohkuma M."/>
        </authorList>
    </citation>
    <scope>NUCLEOTIDE SEQUENCE [LARGE SCALE GENOMIC DNA]</scope>
    <source>
        <strain evidence="1 2">JCM 16418</strain>
    </source>
</reference>
<protein>
    <recommendedName>
        <fullName evidence="3">Replicative helicase inhibitor G39P N-terminal domain-containing protein</fullName>
    </recommendedName>
</protein>
<evidence type="ECO:0000313" key="2">
    <source>
        <dbReference type="Proteomes" id="UP000019364"/>
    </source>
</evidence>
<dbReference type="RefSeq" id="WP_036646283.1">
    <property type="nucleotide sequence ID" value="NZ_BAVZ01000002.1"/>
</dbReference>
<dbReference type="EMBL" id="BAVZ01000002">
    <property type="protein sequence ID" value="GAF06796.1"/>
    <property type="molecule type" value="Genomic_DNA"/>
</dbReference>
<dbReference type="STRING" id="1236976.JCM16418_778"/>
<comment type="caution">
    <text evidence="1">The sequence shown here is derived from an EMBL/GenBank/DDBJ whole genome shotgun (WGS) entry which is preliminary data.</text>
</comment>
<proteinExistence type="predicted"/>
<gene>
    <name evidence="1" type="ORF">JCM16418_778</name>
</gene>
<dbReference type="eggNOG" id="ENOG503067B">
    <property type="taxonomic scope" value="Bacteria"/>
</dbReference>
<dbReference type="OrthoDB" id="2625859at2"/>
<dbReference type="Gene3D" id="1.10.8.200">
    <property type="entry name" value="Replisome organizer (g39p helicase loader/inhibitor protein)"/>
    <property type="match status" value="1"/>
</dbReference>
<evidence type="ECO:0008006" key="3">
    <source>
        <dbReference type="Google" id="ProtNLM"/>
    </source>
</evidence>
<name>W7YQD1_9BACL</name>
<accession>W7YQD1</accession>
<sequence length="114" mass="13530">MKKSEVAKLYKEIKEEYANFDASIEAVEKGFKMLKDIPYEIATINVKQHFLTNIFPPKFPQIRGRFDEQLDRQHMKELTQVQLDKQAQWEKEACPPPEGMKEALYAKLYRAERH</sequence>
<keyword evidence="2" id="KW-1185">Reference proteome</keyword>
<dbReference type="AlphaFoldDB" id="W7YQD1"/>
<organism evidence="1 2">
    <name type="scientific">Paenibacillus pini JCM 16418</name>
    <dbReference type="NCBI Taxonomy" id="1236976"/>
    <lineage>
        <taxon>Bacteria</taxon>
        <taxon>Bacillati</taxon>
        <taxon>Bacillota</taxon>
        <taxon>Bacilli</taxon>
        <taxon>Bacillales</taxon>
        <taxon>Paenibacillaceae</taxon>
        <taxon>Paenibacillus</taxon>
    </lineage>
</organism>
<evidence type="ECO:0000313" key="1">
    <source>
        <dbReference type="EMBL" id="GAF06796.1"/>
    </source>
</evidence>
<dbReference type="Proteomes" id="UP000019364">
    <property type="component" value="Unassembled WGS sequence"/>
</dbReference>